<keyword evidence="1" id="KW-0663">Pyridoxal phosphate</keyword>
<evidence type="ECO:0000313" key="3">
    <source>
        <dbReference type="Proteomes" id="UP000178532"/>
    </source>
</evidence>
<proteinExistence type="inferred from homology"/>
<evidence type="ECO:0000256" key="1">
    <source>
        <dbReference type="RuleBase" id="RU004508"/>
    </source>
</evidence>
<dbReference type="InterPro" id="IPR015421">
    <property type="entry name" value="PyrdxlP-dep_Trfase_major"/>
</dbReference>
<comment type="caution">
    <text evidence="2">The sequence shown here is derived from an EMBL/GenBank/DDBJ whole genome shotgun (WGS) entry which is preliminary data.</text>
</comment>
<reference evidence="2 3" key="1">
    <citation type="journal article" date="2016" name="Nat. Commun.">
        <title>Thousands of microbial genomes shed light on interconnected biogeochemical processes in an aquifer system.</title>
        <authorList>
            <person name="Anantharaman K."/>
            <person name="Brown C.T."/>
            <person name="Hug L.A."/>
            <person name="Sharon I."/>
            <person name="Castelle C.J."/>
            <person name="Probst A.J."/>
            <person name="Thomas B.C."/>
            <person name="Singh A."/>
            <person name="Wilkins M.J."/>
            <person name="Karaoz U."/>
            <person name="Brodie E.L."/>
            <person name="Williams K.H."/>
            <person name="Hubbard S.S."/>
            <person name="Banfield J.F."/>
        </authorList>
    </citation>
    <scope>NUCLEOTIDE SEQUENCE [LARGE SCALE GENOMIC DNA]</scope>
</reference>
<comment type="similarity">
    <text evidence="1">Belongs to the DegT/DnrJ/EryC1 family.</text>
</comment>
<evidence type="ECO:0000313" key="2">
    <source>
        <dbReference type="EMBL" id="OGG61464.1"/>
    </source>
</evidence>
<dbReference type="Gene3D" id="3.40.640.10">
    <property type="entry name" value="Type I PLP-dependent aspartate aminotransferase-like (Major domain)"/>
    <property type="match status" value="1"/>
</dbReference>
<accession>A0A1F6DJ47</accession>
<name>A0A1F6DJ47_9BACT</name>
<protein>
    <recommendedName>
        <fullName evidence="4">DegT/DnrJ/EryC1/StrS aminotransferase</fullName>
    </recommendedName>
</protein>
<dbReference type="PANTHER" id="PTHR30244">
    <property type="entry name" value="TRANSAMINASE"/>
    <property type="match status" value="1"/>
</dbReference>
<gene>
    <name evidence="2" type="ORF">A3C19_01775</name>
</gene>
<dbReference type="GO" id="GO:0030170">
    <property type="term" value="F:pyridoxal phosphate binding"/>
    <property type="evidence" value="ECO:0007669"/>
    <property type="project" value="TreeGrafter"/>
</dbReference>
<evidence type="ECO:0008006" key="4">
    <source>
        <dbReference type="Google" id="ProtNLM"/>
    </source>
</evidence>
<dbReference type="GO" id="GO:0008483">
    <property type="term" value="F:transaminase activity"/>
    <property type="evidence" value="ECO:0007669"/>
    <property type="project" value="TreeGrafter"/>
</dbReference>
<dbReference type="SUPFAM" id="SSF53383">
    <property type="entry name" value="PLP-dependent transferases"/>
    <property type="match status" value="1"/>
</dbReference>
<dbReference type="GO" id="GO:0000271">
    <property type="term" value="P:polysaccharide biosynthetic process"/>
    <property type="evidence" value="ECO:0007669"/>
    <property type="project" value="TreeGrafter"/>
</dbReference>
<dbReference type="Pfam" id="PF01041">
    <property type="entry name" value="DegT_DnrJ_EryC1"/>
    <property type="match status" value="1"/>
</dbReference>
<dbReference type="Proteomes" id="UP000178532">
    <property type="component" value="Unassembled WGS sequence"/>
</dbReference>
<dbReference type="AlphaFoldDB" id="A0A1F6DJ47"/>
<dbReference type="STRING" id="1798495.A3C19_01775"/>
<sequence length="357" mass="40573">MKRAAINRYQFLPPSQLYKLLGARRTDITRVESMLREYFGKPVVLLNAARTGVYLTLAAKGFKRTDEVLVPPYMPKCMLDTIAECAVPTLHVSPATKAILLVHQYGYPQKMDKVLTLARAHNLLVIEDSAASFGSTYRGQMVGNFGDVAIFTFPKALQTVLGGCLVTEDVEVLDFARAYLKKQDTLVWRCTGTLALLPHIFDVPTTAPWLRRIANHLVLVAYSQFKYFPNPNKRVCHLFPKTREEFMRQIEVRKRNLAIFRSYFAGTPAYPTAIEEDADVVPFFIPYFADYEQIPHLLRALALIGVESEQYHFDMNRDMFNSHYAPSIIVPVHQGLSEAQMRMVCSTLVRASQDSRI</sequence>
<dbReference type="InterPro" id="IPR015424">
    <property type="entry name" value="PyrdxlP-dep_Trfase"/>
</dbReference>
<dbReference type="InterPro" id="IPR000653">
    <property type="entry name" value="DegT/StrS_aminotransferase"/>
</dbReference>
<organism evidence="2 3">
    <name type="scientific">Candidatus Kaiserbacteria bacterium RIFCSPHIGHO2_02_FULL_54_22</name>
    <dbReference type="NCBI Taxonomy" id="1798495"/>
    <lineage>
        <taxon>Bacteria</taxon>
        <taxon>Candidatus Kaiseribacteriota</taxon>
    </lineage>
</organism>
<dbReference type="PANTHER" id="PTHR30244:SF34">
    <property type="entry name" value="DTDP-4-AMINO-4,6-DIDEOXYGALACTOSE TRANSAMINASE"/>
    <property type="match status" value="1"/>
</dbReference>
<dbReference type="EMBL" id="MFLI01000020">
    <property type="protein sequence ID" value="OGG61464.1"/>
    <property type="molecule type" value="Genomic_DNA"/>
</dbReference>